<name>A0A7W4VQI0_9HYPH</name>
<dbReference type="Proteomes" id="UP000532010">
    <property type="component" value="Unassembled WGS sequence"/>
</dbReference>
<feature type="signal peptide" evidence="2">
    <location>
        <begin position="1"/>
        <end position="22"/>
    </location>
</feature>
<feature type="compositionally biased region" description="Basic and acidic residues" evidence="1">
    <location>
        <begin position="43"/>
        <end position="56"/>
    </location>
</feature>
<organism evidence="3 4">
    <name type="scientific">Microvirga lupini</name>
    <dbReference type="NCBI Taxonomy" id="420324"/>
    <lineage>
        <taxon>Bacteria</taxon>
        <taxon>Pseudomonadati</taxon>
        <taxon>Pseudomonadota</taxon>
        <taxon>Alphaproteobacteria</taxon>
        <taxon>Hyphomicrobiales</taxon>
        <taxon>Methylobacteriaceae</taxon>
        <taxon>Microvirga</taxon>
    </lineage>
</organism>
<keyword evidence="4" id="KW-1185">Reference proteome</keyword>
<evidence type="ECO:0000313" key="3">
    <source>
        <dbReference type="EMBL" id="MBB3021120.1"/>
    </source>
</evidence>
<protein>
    <submittedName>
        <fullName evidence="3">Uncharacterized protein</fullName>
    </submittedName>
</protein>
<evidence type="ECO:0000256" key="1">
    <source>
        <dbReference type="SAM" id="MobiDB-lite"/>
    </source>
</evidence>
<feature type="compositionally biased region" description="Polar residues" evidence="1">
    <location>
        <begin position="26"/>
        <end position="39"/>
    </location>
</feature>
<evidence type="ECO:0000313" key="4">
    <source>
        <dbReference type="Proteomes" id="UP000532010"/>
    </source>
</evidence>
<comment type="caution">
    <text evidence="3">The sequence shown here is derived from an EMBL/GenBank/DDBJ whole genome shotgun (WGS) entry which is preliminary data.</text>
</comment>
<dbReference type="AlphaFoldDB" id="A0A7W4VQI0"/>
<reference evidence="3 4" key="1">
    <citation type="submission" date="2020-08" db="EMBL/GenBank/DDBJ databases">
        <title>The Agave Microbiome: Exploring the role of microbial communities in plant adaptations to desert environments.</title>
        <authorList>
            <person name="Partida-Martinez L.P."/>
        </authorList>
    </citation>
    <scope>NUCLEOTIDE SEQUENCE [LARGE SCALE GENOMIC DNA]</scope>
    <source>
        <strain evidence="3 4">AT3.9</strain>
    </source>
</reference>
<feature type="region of interest" description="Disordered" evidence="1">
    <location>
        <begin position="26"/>
        <end position="56"/>
    </location>
</feature>
<proteinExistence type="predicted"/>
<feature type="chain" id="PRO_5031216974" evidence="2">
    <location>
        <begin position="23"/>
        <end position="56"/>
    </location>
</feature>
<accession>A0A7W4VQI0</accession>
<evidence type="ECO:0000256" key="2">
    <source>
        <dbReference type="SAM" id="SignalP"/>
    </source>
</evidence>
<sequence length="56" mass="6192">MTDMLRILSLALLAIFTAPVSAMETSTDSTVVAQEQRPPQQTPKRDCERKQDEGVS</sequence>
<keyword evidence="2" id="KW-0732">Signal</keyword>
<gene>
    <name evidence="3" type="ORF">FHR70_004210</name>
</gene>
<dbReference type="EMBL" id="JACHWB010000007">
    <property type="protein sequence ID" value="MBB3021120.1"/>
    <property type="molecule type" value="Genomic_DNA"/>
</dbReference>
<dbReference type="RefSeq" id="WP_183453721.1">
    <property type="nucleotide sequence ID" value="NZ_JACHWB010000007.1"/>
</dbReference>